<accession>A0A023DFL3</accession>
<organism evidence="2 3">
    <name type="scientific">Parageobacillus caldoxylosilyticus NBRC 107762</name>
    <dbReference type="NCBI Taxonomy" id="1220594"/>
    <lineage>
        <taxon>Bacteria</taxon>
        <taxon>Bacillati</taxon>
        <taxon>Bacillota</taxon>
        <taxon>Bacilli</taxon>
        <taxon>Bacillales</taxon>
        <taxon>Anoxybacillaceae</taxon>
        <taxon>Saccharococcus</taxon>
    </lineage>
</organism>
<dbReference type="OrthoDB" id="2894333at2"/>
<feature type="domain" description="YodL-like" evidence="1">
    <location>
        <begin position="28"/>
        <end position="90"/>
    </location>
</feature>
<keyword evidence="3" id="KW-1185">Reference proteome</keyword>
<dbReference type="InterPro" id="IPR025923">
    <property type="entry name" value="YodL-like_dom"/>
</dbReference>
<name>A0A023DFL3_9BACL</name>
<evidence type="ECO:0000259" key="1">
    <source>
        <dbReference type="Pfam" id="PF14191"/>
    </source>
</evidence>
<comment type="caution">
    <text evidence="2">The sequence shown here is derived from an EMBL/GenBank/DDBJ whole genome shotgun (WGS) entry which is preliminary data.</text>
</comment>
<proteinExistence type="predicted"/>
<gene>
    <name evidence="2" type="ORF">GCA01S_031_00560</name>
</gene>
<evidence type="ECO:0000313" key="2">
    <source>
        <dbReference type="EMBL" id="GAJ40050.1"/>
    </source>
</evidence>
<dbReference type="EMBL" id="BAWO01000031">
    <property type="protein sequence ID" value="GAJ40050.1"/>
    <property type="molecule type" value="Genomic_DNA"/>
</dbReference>
<sequence length="105" mass="12568">MVRLLMKKMLHVHHTYDVTIFQTPHFGQKKGYRQVYRMTVKASSHREALSYLYRMFNVADLIPKDYHARFMSTGDIVLIDEGIKGQVYYRLCPEGWKKINRLHLH</sequence>
<dbReference type="AlphaFoldDB" id="A0A023DFL3"/>
<evidence type="ECO:0000313" key="3">
    <source>
        <dbReference type="Proteomes" id="UP000023561"/>
    </source>
</evidence>
<dbReference type="RefSeq" id="WP_042409528.1">
    <property type="nucleotide sequence ID" value="NZ_BAWO01000031.1"/>
</dbReference>
<reference evidence="2 3" key="1">
    <citation type="submission" date="2014-04" db="EMBL/GenBank/DDBJ databases">
        <title>Whole genome shotgun sequence of Geobacillus caldoxylosilyticus NBRC 107762.</title>
        <authorList>
            <person name="Hosoyama A."/>
            <person name="Hosoyama Y."/>
            <person name="Katano-Makiyama Y."/>
            <person name="Tsuchikane K."/>
            <person name="Ohji S."/>
            <person name="Ichikawa N."/>
            <person name="Yamazoe A."/>
            <person name="Fujita N."/>
        </authorList>
    </citation>
    <scope>NUCLEOTIDE SEQUENCE [LARGE SCALE GENOMIC DNA]</scope>
    <source>
        <strain evidence="2 3">NBRC 107762</strain>
    </source>
</reference>
<dbReference type="Proteomes" id="UP000023561">
    <property type="component" value="Unassembled WGS sequence"/>
</dbReference>
<dbReference type="Pfam" id="PF14191">
    <property type="entry name" value="YodL"/>
    <property type="match status" value="1"/>
</dbReference>
<protein>
    <recommendedName>
        <fullName evidence="1">YodL-like domain-containing protein</fullName>
    </recommendedName>
</protein>